<gene>
    <name evidence="1" type="ORF">METEAL_19130</name>
</gene>
<sequence length="104" mass="11971">MSTETFKASRWTRGNRLFPTCIEITDTAVTRWKRSWFTRNEMTIHLLRVASVRINTGIFWSEILIESTGGTDPLTSAGHRKKDALRIKELIELAQTRQLAPPQN</sequence>
<dbReference type="RefSeq" id="WP_316415652.1">
    <property type="nucleotide sequence ID" value="NZ_AP027080.1"/>
</dbReference>
<keyword evidence="2" id="KW-1185">Reference proteome</keyword>
<accession>A0AA48K8A9</accession>
<evidence type="ECO:0000313" key="1">
    <source>
        <dbReference type="EMBL" id="BDU72739.1"/>
    </source>
</evidence>
<dbReference type="EMBL" id="AP027080">
    <property type="protein sequence ID" value="BDU72739.1"/>
    <property type="molecule type" value="Genomic_DNA"/>
</dbReference>
<dbReference type="KEGG" id="msil:METEAL_19130"/>
<protein>
    <submittedName>
        <fullName evidence="1">Uncharacterized protein</fullName>
    </submittedName>
</protein>
<reference evidence="2" key="1">
    <citation type="journal article" date="2023" name="Int. J. Syst. Evol. Microbiol.">
        <title>Mesoterricola silvestris gen. nov., sp. nov., Mesoterricola sediminis sp. nov., Geothrix oryzae sp. nov., Geothrix edaphica sp. nov., Geothrix rubra sp. nov., and Geothrix limicola sp. nov., six novel members of Acidobacteriota isolated from soils.</title>
        <authorList>
            <person name="Itoh H."/>
            <person name="Sugisawa Y."/>
            <person name="Mise K."/>
            <person name="Xu Z."/>
            <person name="Kuniyasu M."/>
            <person name="Ushijima N."/>
            <person name="Kawano K."/>
            <person name="Kobayashi E."/>
            <person name="Shiratori Y."/>
            <person name="Masuda Y."/>
            <person name="Senoo K."/>
        </authorList>
    </citation>
    <scope>NUCLEOTIDE SEQUENCE [LARGE SCALE GENOMIC DNA]</scope>
    <source>
        <strain evidence="2">W79</strain>
    </source>
</reference>
<dbReference type="AlphaFoldDB" id="A0AA48K8A9"/>
<dbReference type="Proteomes" id="UP001238179">
    <property type="component" value="Chromosome"/>
</dbReference>
<evidence type="ECO:0000313" key="2">
    <source>
        <dbReference type="Proteomes" id="UP001238179"/>
    </source>
</evidence>
<organism evidence="1 2">
    <name type="scientific">Mesoterricola silvestris</name>
    <dbReference type="NCBI Taxonomy" id="2927979"/>
    <lineage>
        <taxon>Bacteria</taxon>
        <taxon>Pseudomonadati</taxon>
        <taxon>Acidobacteriota</taxon>
        <taxon>Holophagae</taxon>
        <taxon>Holophagales</taxon>
        <taxon>Holophagaceae</taxon>
        <taxon>Mesoterricola</taxon>
    </lineage>
</organism>
<proteinExistence type="predicted"/>
<name>A0AA48K8A9_9BACT</name>